<protein>
    <submittedName>
        <fullName evidence="1">Uncharacterized protein</fullName>
    </submittedName>
</protein>
<dbReference type="EMBL" id="JTDF01022043">
    <property type="protein sequence ID" value="KAF8561034.1"/>
    <property type="molecule type" value="Genomic_DNA"/>
</dbReference>
<reference evidence="1 2" key="1">
    <citation type="submission" date="2019-07" db="EMBL/GenBank/DDBJ databases">
        <title>Annotation for the trematode Paragonimus westermani.</title>
        <authorList>
            <person name="Choi Y.-J."/>
        </authorList>
    </citation>
    <scope>NUCLEOTIDE SEQUENCE [LARGE SCALE GENOMIC DNA]</scope>
    <source>
        <strain evidence="1">180907_Pwestermani</strain>
    </source>
</reference>
<feature type="non-terminal residue" evidence="1">
    <location>
        <position position="44"/>
    </location>
</feature>
<gene>
    <name evidence="1" type="ORF">P879_11014</name>
</gene>
<dbReference type="AlphaFoldDB" id="A0A8T0D246"/>
<comment type="caution">
    <text evidence="1">The sequence shown here is derived from an EMBL/GenBank/DDBJ whole genome shotgun (WGS) entry which is preliminary data.</text>
</comment>
<dbReference type="OrthoDB" id="1906957at2759"/>
<evidence type="ECO:0000313" key="1">
    <source>
        <dbReference type="EMBL" id="KAF8561034.1"/>
    </source>
</evidence>
<keyword evidence="2" id="KW-1185">Reference proteome</keyword>
<proteinExistence type="predicted"/>
<accession>A0A8T0D246</accession>
<evidence type="ECO:0000313" key="2">
    <source>
        <dbReference type="Proteomes" id="UP000699462"/>
    </source>
</evidence>
<organism evidence="1 2">
    <name type="scientific">Paragonimus westermani</name>
    <dbReference type="NCBI Taxonomy" id="34504"/>
    <lineage>
        <taxon>Eukaryota</taxon>
        <taxon>Metazoa</taxon>
        <taxon>Spiralia</taxon>
        <taxon>Lophotrochozoa</taxon>
        <taxon>Platyhelminthes</taxon>
        <taxon>Trematoda</taxon>
        <taxon>Digenea</taxon>
        <taxon>Plagiorchiida</taxon>
        <taxon>Troglotremata</taxon>
        <taxon>Troglotrematidae</taxon>
        <taxon>Paragonimus</taxon>
    </lineage>
</organism>
<sequence>MEPSVVLRLSNEDEVSNVKQLANKLAKTTVGQGDVGRAVLKVPK</sequence>
<name>A0A8T0D246_9TREM</name>
<dbReference type="Proteomes" id="UP000699462">
    <property type="component" value="Unassembled WGS sequence"/>
</dbReference>